<proteinExistence type="predicted"/>
<protein>
    <submittedName>
        <fullName evidence="4">ZP domain-containing protein</fullName>
    </submittedName>
</protein>
<dbReference type="PANTHER" id="PTHR35572">
    <property type="entry name" value="PROTEIN CBG04538-RELATED"/>
    <property type="match status" value="1"/>
</dbReference>
<dbReference type="PANTHER" id="PTHR35572:SF4">
    <property type="entry name" value="PROTEIN CBG15747"/>
    <property type="match status" value="1"/>
</dbReference>
<keyword evidence="3" id="KW-1185">Reference proteome</keyword>
<sequence length="264" mass="29491">MNDMAFRQYQSLPLAIFLPLLVITFNCHCVDHQNSGGQDVIILVARGGDPNSSRDKVIIPHVKDGQQPQLPCLITGVGIYEHGQTFTKGNFHYNCKNGTAEVIGDTFKNGSFKVICKDTGVAVLGCFLLNSTEDAILLGESRLIGTKRHSCEITESGKIRYVIRILGCQGQNGSEEDLKPGQTWVDKHIRYHCTEEGEKKVLGCVDDGGLFIELGHDIMMGGTVHRCYKFQNVTYYHRFHCDKERSLAECISSTKTPKLKRMKH</sequence>
<dbReference type="AlphaFoldDB" id="A0A183C9Q2"/>
<evidence type="ECO:0000313" key="3">
    <source>
        <dbReference type="Proteomes" id="UP000050741"/>
    </source>
</evidence>
<dbReference type="Pfam" id="PF23003">
    <property type="entry name" value="Fn1_2"/>
    <property type="match status" value="1"/>
</dbReference>
<evidence type="ECO:0000259" key="2">
    <source>
        <dbReference type="Pfam" id="PF23003"/>
    </source>
</evidence>
<dbReference type="InterPro" id="IPR055119">
    <property type="entry name" value="Mig18_Fn1"/>
</dbReference>
<name>A0A183C9Q2_GLOPA</name>
<evidence type="ECO:0000313" key="4">
    <source>
        <dbReference type="WBParaSite" id="GPLIN_000960000"/>
    </source>
</evidence>
<feature type="chain" id="PRO_5008147278" evidence="1">
    <location>
        <begin position="30"/>
        <end position="264"/>
    </location>
</feature>
<keyword evidence="1" id="KW-0732">Signal</keyword>
<feature type="signal peptide" evidence="1">
    <location>
        <begin position="1"/>
        <end position="29"/>
    </location>
</feature>
<reference evidence="4" key="2">
    <citation type="submission" date="2016-06" db="UniProtKB">
        <authorList>
            <consortium name="WormBaseParasite"/>
        </authorList>
    </citation>
    <scope>IDENTIFICATION</scope>
</reference>
<evidence type="ECO:0000256" key="1">
    <source>
        <dbReference type="SAM" id="SignalP"/>
    </source>
</evidence>
<dbReference type="InterPro" id="IPR040282">
    <property type="entry name" value="Mig-18-like"/>
</dbReference>
<dbReference type="WBParaSite" id="GPLIN_000960000">
    <property type="protein sequence ID" value="GPLIN_000960000"/>
    <property type="gene ID" value="GPLIN_000960000"/>
</dbReference>
<accession>A0A183C9Q2</accession>
<organism evidence="3 4">
    <name type="scientific">Globodera pallida</name>
    <name type="common">Potato cyst nematode worm</name>
    <name type="synonym">Heterodera pallida</name>
    <dbReference type="NCBI Taxonomy" id="36090"/>
    <lineage>
        <taxon>Eukaryota</taxon>
        <taxon>Metazoa</taxon>
        <taxon>Ecdysozoa</taxon>
        <taxon>Nematoda</taxon>
        <taxon>Chromadorea</taxon>
        <taxon>Rhabditida</taxon>
        <taxon>Tylenchina</taxon>
        <taxon>Tylenchomorpha</taxon>
        <taxon>Tylenchoidea</taxon>
        <taxon>Heteroderidae</taxon>
        <taxon>Heteroderinae</taxon>
        <taxon>Globodera</taxon>
    </lineage>
</organism>
<dbReference type="Proteomes" id="UP000050741">
    <property type="component" value="Unassembled WGS sequence"/>
</dbReference>
<reference evidence="3" key="1">
    <citation type="submission" date="2014-05" db="EMBL/GenBank/DDBJ databases">
        <title>The genome and life-stage specific transcriptomes of Globodera pallida elucidate key aspects of plant parasitism by a cyst nematode.</title>
        <authorList>
            <person name="Cotton J.A."/>
            <person name="Lilley C.J."/>
            <person name="Jones L.M."/>
            <person name="Kikuchi T."/>
            <person name="Reid A.J."/>
            <person name="Thorpe P."/>
            <person name="Tsai I.J."/>
            <person name="Beasley H."/>
            <person name="Blok V."/>
            <person name="Cock P.J.A."/>
            <person name="Van den Akker S.E."/>
            <person name="Holroyd N."/>
            <person name="Hunt M."/>
            <person name="Mantelin S."/>
            <person name="Naghra H."/>
            <person name="Pain A."/>
            <person name="Palomares-Rius J.E."/>
            <person name="Zarowiecki M."/>
            <person name="Berriman M."/>
            <person name="Jones J.T."/>
            <person name="Urwin P.E."/>
        </authorList>
    </citation>
    <scope>NUCLEOTIDE SEQUENCE [LARGE SCALE GENOMIC DNA]</scope>
    <source>
        <strain evidence="3">Lindley</strain>
    </source>
</reference>
<feature type="domain" description="Abnormal cell migration protein 18-like fibronectin type I" evidence="2">
    <location>
        <begin position="168"/>
        <end position="232"/>
    </location>
</feature>